<evidence type="ECO:0000256" key="5">
    <source>
        <dbReference type="SAM" id="Coils"/>
    </source>
</evidence>
<dbReference type="Proteomes" id="UP000014541">
    <property type="component" value="Unassembled WGS sequence"/>
</dbReference>
<dbReference type="InterPro" id="IPR039424">
    <property type="entry name" value="SBP_5"/>
</dbReference>
<dbReference type="GO" id="GO:0015833">
    <property type="term" value="P:peptide transport"/>
    <property type="evidence" value="ECO:0007669"/>
    <property type="project" value="TreeGrafter"/>
</dbReference>
<dbReference type="AlphaFoldDB" id="S3L3W7"/>
<evidence type="ECO:0000256" key="2">
    <source>
        <dbReference type="ARBA" id="ARBA00005695"/>
    </source>
</evidence>
<evidence type="ECO:0000256" key="4">
    <source>
        <dbReference type="ARBA" id="ARBA00022729"/>
    </source>
</evidence>
<evidence type="ECO:0000256" key="6">
    <source>
        <dbReference type="SAM" id="SignalP"/>
    </source>
</evidence>
<dbReference type="InterPro" id="IPR000914">
    <property type="entry name" value="SBP_5_dom"/>
</dbReference>
<evidence type="ECO:0000259" key="7">
    <source>
        <dbReference type="Pfam" id="PF00496"/>
    </source>
</evidence>
<evidence type="ECO:0000313" key="8">
    <source>
        <dbReference type="EMBL" id="EPF31499.1"/>
    </source>
</evidence>
<dbReference type="PANTHER" id="PTHR30290:SF10">
    <property type="entry name" value="PERIPLASMIC OLIGOPEPTIDE-BINDING PROTEIN-RELATED"/>
    <property type="match status" value="1"/>
</dbReference>
<dbReference type="EMBL" id="ATFF01000006">
    <property type="protein sequence ID" value="EPF31499.1"/>
    <property type="molecule type" value="Genomic_DNA"/>
</dbReference>
<evidence type="ECO:0000256" key="1">
    <source>
        <dbReference type="ARBA" id="ARBA00004196"/>
    </source>
</evidence>
<dbReference type="RefSeq" id="WP_016526108.1">
    <property type="nucleotide sequence ID" value="NZ_KE332518.1"/>
</dbReference>
<sequence>MYNTARFLFRALFRAAAFCMLSFFCAYAHEHAQEDEDPGILLFNPDVQKELVIIDSSHADNLNPHTANYSSEAQILNGLYEGLFSYDPMTLDPLPALAETFRISRDQKTWTFTLRENAQFSNGETIEAEDVKRSWLALLRPGLRAPFASLLDCIAGAAAYRNGTGSAESVGITAKNKKTLVVRLEKPAKHFAKILCHHAFAVVHPDANVFSGAFVLKKHDKEELLLEKNPFYYAAGEVALPSIRIISGTDKDENAFSFNTGKSPWVEGYVNVEKIYDKKNVAVYPEFGTEFFFFKASKAPWNNLRMRKAVLAAIPWEKLRQDAPVAAQTLIVPLQNYPKIYGVGDDNGGDAEDSEDSELFAQAASNSGKKRGAKAGGKKPIPTLTIAIPDFDYTKKQAALIADSLMKAGIKVLIKPIAQERYLESIGESKADLFTYTWIGDFADPLSFLELFRKDSSLRITDWQDEGFEALLEQAASAQDEKERYKKLAEAEQFLLDEALILPVSHPVSLNAVDRNVLGGWFVNALNIHPFKYLYFLEPAKIEGII</sequence>
<feature type="chain" id="PRO_5004511439" description="Solute-binding protein family 5 domain-containing protein" evidence="6">
    <location>
        <begin position="29"/>
        <end position="546"/>
    </location>
</feature>
<keyword evidence="4 6" id="KW-0732">Signal</keyword>
<feature type="signal peptide" evidence="6">
    <location>
        <begin position="1"/>
        <end position="28"/>
    </location>
</feature>
<keyword evidence="3" id="KW-0813">Transport</keyword>
<keyword evidence="5" id="KW-0175">Coiled coil</keyword>
<dbReference type="OrthoDB" id="9801912at2"/>
<comment type="caution">
    <text evidence="8">The sequence shown here is derived from an EMBL/GenBank/DDBJ whole genome shotgun (WGS) entry which is preliminary data.</text>
</comment>
<keyword evidence="9" id="KW-1185">Reference proteome</keyword>
<dbReference type="HOGENOM" id="CLU_017028_0_3_12"/>
<evidence type="ECO:0000256" key="3">
    <source>
        <dbReference type="ARBA" id="ARBA00022448"/>
    </source>
</evidence>
<gene>
    <name evidence="8" type="ORF">HMPREF9194_01846</name>
</gene>
<dbReference type="Gene3D" id="3.10.105.10">
    <property type="entry name" value="Dipeptide-binding Protein, Domain 3"/>
    <property type="match status" value="1"/>
</dbReference>
<feature type="coiled-coil region" evidence="5">
    <location>
        <begin position="468"/>
        <end position="498"/>
    </location>
</feature>
<reference evidence="8 9" key="1">
    <citation type="submission" date="2013-04" db="EMBL/GenBank/DDBJ databases">
        <title>The Genome Sequence of Treponema maltophilum ATCC 51939.</title>
        <authorList>
            <consortium name="The Broad Institute Genomics Platform"/>
            <person name="Earl A."/>
            <person name="Ward D."/>
            <person name="Feldgarden M."/>
            <person name="Gevers D."/>
            <person name="Leonetti C."/>
            <person name="Blanton J.M."/>
            <person name="Dewhirst F.E."/>
            <person name="Izard J."/>
            <person name="Walker B."/>
            <person name="Young S."/>
            <person name="Zeng Q."/>
            <person name="Gargeya S."/>
            <person name="Fitzgerald M."/>
            <person name="Haas B."/>
            <person name="Abouelleil A."/>
            <person name="Allen A.W."/>
            <person name="Alvarado L."/>
            <person name="Arachchi H.M."/>
            <person name="Berlin A.M."/>
            <person name="Chapman S.B."/>
            <person name="Gainer-Dewar J."/>
            <person name="Goldberg J."/>
            <person name="Griggs A."/>
            <person name="Gujja S."/>
            <person name="Hansen M."/>
            <person name="Howarth C."/>
            <person name="Imamovic A."/>
            <person name="Ireland A."/>
            <person name="Larimer J."/>
            <person name="McCowan C."/>
            <person name="Murphy C."/>
            <person name="Pearson M."/>
            <person name="Poon T.W."/>
            <person name="Priest M."/>
            <person name="Roberts A."/>
            <person name="Saif S."/>
            <person name="Shea T."/>
            <person name="Sisk P."/>
            <person name="Sykes S."/>
            <person name="Wortman J."/>
            <person name="Nusbaum C."/>
            <person name="Birren B."/>
        </authorList>
    </citation>
    <scope>NUCLEOTIDE SEQUENCE [LARGE SCALE GENOMIC DNA]</scope>
    <source>
        <strain evidence="8 9">ATCC 51939</strain>
    </source>
</reference>
<dbReference type="Pfam" id="PF00496">
    <property type="entry name" value="SBP_bac_5"/>
    <property type="match status" value="1"/>
</dbReference>
<evidence type="ECO:0000313" key="9">
    <source>
        <dbReference type="Proteomes" id="UP000014541"/>
    </source>
</evidence>
<dbReference type="GO" id="GO:0043190">
    <property type="term" value="C:ATP-binding cassette (ABC) transporter complex"/>
    <property type="evidence" value="ECO:0007669"/>
    <property type="project" value="InterPro"/>
</dbReference>
<dbReference type="STRING" id="1125699.HMPREF9194_01846"/>
<protein>
    <recommendedName>
        <fullName evidence="7">Solute-binding protein family 5 domain-containing protein</fullName>
    </recommendedName>
</protein>
<dbReference type="GO" id="GO:1904680">
    <property type="term" value="F:peptide transmembrane transporter activity"/>
    <property type="evidence" value="ECO:0007669"/>
    <property type="project" value="TreeGrafter"/>
</dbReference>
<dbReference type="Gene3D" id="3.40.190.10">
    <property type="entry name" value="Periplasmic binding protein-like II"/>
    <property type="match status" value="1"/>
</dbReference>
<dbReference type="SUPFAM" id="SSF53850">
    <property type="entry name" value="Periplasmic binding protein-like II"/>
    <property type="match status" value="1"/>
</dbReference>
<dbReference type="Gene3D" id="3.90.76.10">
    <property type="entry name" value="Dipeptide-binding Protein, Domain 1"/>
    <property type="match status" value="1"/>
</dbReference>
<feature type="domain" description="Solute-binding protein family 5" evidence="7">
    <location>
        <begin position="93"/>
        <end position="455"/>
    </location>
</feature>
<name>S3L3W7_TREMA</name>
<dbReference type="eggNOG" id="COG4166">
    <property type="taxonomic scope" value="Bacteria"/>
</dbReference>
<dbReference type="GO" id="GO:0030288">
    <property type="term" value="C:outer membrane-bounded periplasmic space"/>
    <property type="evidence" value="ECO:0007669"/>
    <property type="project" value="UniProtKB-ARBA"/>
</dbReference>
<accession>S3L3W7</accession>
<dbReference type="InterPro" id="IPR030678">
    <property type="entry name" value="Peptide/Ni-bd"/>
</dbReference>
<dbReference type="PANTHER" id="PTHR30290">
    <property type="entry name" value="PERIPLASMIC BINDING COMPONENT OF ABC TRANSPORTER"/>
    <property type="match status" value="1"/>
</dbReference>
<comment type="subcellular location">
    <subcellularLocation>
        <location evidence="1">Cell envelope</location>
    </subcellularLocation>
</comment>
<dbReference type="PATRIC" id="fig|1125699.3.peg.1865"/>
<dbReference type="CDD" id="cd08504">
    <property type="entry name" value="PBP2_OppA"/>
    <property type="match status" value="1"/>
</dbReference>
<proteinExistence type="inferred from homology"/>
<dbReference type="PIRSF" id="PIRSF002741">
    <property type="entry name" value="MppA"/>
    <property type="match status" value="1"/>
</dbReference>
<organism evidence="8 9">
    <name type="scientific">Treponema maltophilum ATCC 51939</name>
    <dbReference type="NCBI Taxonomy" id="1125699"/>
    <lineage>
        <taxon>Bacteria</taxon>
        <taxon>Pseudomonadati</taxon>
        <taxon>Spirochaetota</taxon>
        <taxon>Spirochaetia</taxon>
        <taxon>Spirochaetales</taxon>
        <taxon>Treponemataceae</taxon>
        <taxon>Treponema</taxon>
    </lineage>
</organism>
<comment type="similarity">
    <text evidence="2">Belongs to the bacterial solute-binding protein 5 family.</text>
</comment>